<dbReference type="Gramene" id="Pp3c4_9790V3.4">
    <property type="protein sequence ID" value="Pp3c4_9790V3.4"/>
    <property type="gene ID" value="Pp3c4_9790"/>
</dbReference>
<feature type="region of interest" description="Disordered" evidence="1">
    <location>
        <begin position="384"/>
        <end position="403"/>
    </location>
</feature>
<evidence type="ECO:0000256" key="1">
    <source>
        <dbReference type="SAM" id="MobiDB-lite"/>
    </source>
</evidence>
<reference evidence="2 4" key="1">
    <citation type="journal article" date="2008" name="Science">
        <title>The Physcomitrella genome reveals evolutionary insights into the conquest of land by plants.</title>
        <authorList>
            <person name="Rensing S."/>
            <person name="Lang D."/>
            <person name="Zimmer A."/>
            <person name="Terry A."/>
            <person name="Salamov A."/>
            <person name="Shapiro H."/>
            <person name="Nishiyama T."/>
            <person name="Perroud P.-F."/>
            <person name="Lindquist E."/>
            <person name="Kamisugi Y."/>
            <person name="Tanahashi T."/>
            <person name="Sakakibara K."/>
            <person name="Fujita T."/>
            <person name="Oishi K."/>
            <person name="Shin-I T."/>
            <person name="Kuroki Y."/>
            <person name="Toyoda A."/>
            <person name="Suzuki Y."/>
            <person name="Hashimoto A."/>
            <person name="Yamaguchi K."/>
            <person name="Sugano A."/>
            <person name="Kohara Y."/>
            <person name="Fujiyama A."/>
            <person name="Anterola A."/>
            <person name="Aoki S."/>
            <person name="Ashton N."/>
            <person name="Barbazuk W.B."/>
            <person name="Barker E."/>
            <person name="Bennetzen J."/>
            <person name="Bezanilla M."/>
            <person name="Blankenship R."/>
            <person name="Cho S.H."/>
            <person name="Dutcher S."/>
            <person name="Estelle M."/>
            <person name="Fawcett J.A."/>
            <person name="Gundlach H."/>
            <person name="Hanada K."/>
            <person name="Heyl A."/>
            <person name="Hicks K.A."/>
            <person name="Hugh J."/>
            <person name="Lohr M."/>
            <person name="Mayer K."/>
            <person name="Melkozernov A."/>
            <person name="Murata T."/>
            <person name="Nelson D."/>
            <person name="Pils B."/>
            <person name="Prigge M."/>
            <person name="Reiss B."/>
            <person name="Renner T."/>
            <person name="Rombauts S."/>
            <person name="Rushton P."/>
            <person name="Sanderfoot A."/>
            <person name="Schween G."/>
            <person name="Shiu S.-H."/>
            <person name="Stueber K."/>
            <person name="Theodoulou F.L."/>
            <person name="Tu H."/>
            <person name="Van de Peer Y."/>
            <person name="Verrier P.J."/>
            <person name="Waters E."/>
            <person name="Wood A."/>
            <person name="Yang L."/>
            <person name="Cove D."/>
            <person name="Cuming A."/>
            <person name="Hasebe M."/>
            <person name="Lucas S."/>
            <person name="Mishler D.B."/>
            <person name="Reski R."/>
            <person name="Grigoriev I."/>
            <person name="Quatrano R.S."/>
            <person name="Boore J.L."/>
        </authorList>
    </citation>
    <scope>NUCLEOTIDE SEQUENCE [LARGE SCALE GENOMIC DNA]</scope>
    <source>
        <strain evidence="3 4">cv. Gransden 2004</strain>
    </source>
</reference>
<dbReference type="CDD" id="cd00719">
    <property type="entry name" value="GIY-YIG_SF"/>
    <property type="match status" value="1"/>
</dbReference>
<dbReference type="GeneID" id="112280998"/>
<gene>
    <name evidence="3" type="primary">LOC112280998</name>
    <name evidence="2" type="ORF">PHYPA_005991</name>
</gene>
<feature type="region of interest" description="Disordered" evidence="1">
    <location>
        <begin position="144"/>
        <end position="163"/>
    </location>
</feature>
<dbReference type="Pfam" id="PF19239">
    <property type="entry name" value="GIY_YIG_domain"/>
    <property type="match status" value="1"/>
</dbReference>
<dbReference type="AlphaFoldDB" id="A0A2K1KMU3"/>
<reference evidence="3" key="3">
    <citation type="submission" date="2020-12" db="UniProtKB">
        <authorList>
            <consortium name="EnsemblPlants"/>
        </authorList>
    </citation>
    <scope>IDENTIFICATION</scope>
</reference>
<dbReference type="OrthoDB" id="1922121at2759"/>
<organism evidence="2">
    <name type="scientific">Physcomitrium patens</name>
    <name type="common">Spreading-leaved earth moss</name>
    <name type="synonym">Physcomitrella patens</name>
    <dbReference type="NCBI Taxonomy" id="3218"/>
    <lineage>
        <taxon>Eukaryota</taxon>
        <taxon>Viridiplantae</taxon>
        <taxon>Streptophyta</taxon>
        <taxon>Embryophyta</taxon>
        <taxon>Bryophyta</taxon>
        <taxon>Bryophytina</taxon>
        <taxon>Bryopsida</taxon>
        <taxon>Funariidae</taxon>
        <taxon>Funariales</taxon>
        <taxon>Funariaceae</taxon>
        <taxon>Physcomitrium</taxon>
    </lineage>
</organism>
<dbReference type="EMBL" id="ABEU02000004">
    <property type="protein sequence ID" value="PNR55098.1"/>
    <property type="molecule type" value="Genomic_DNA"/>
</dbReference>
<sequence>MGFMFNGCTSDDLLMQQRIGWVGANARLRREDCEFVKHDKLFSKWKILIGPSDWSDYATGKIGIERCQVQNLPDFNLGPGVYELGVTAPSWVPTLHSKRPRSLRREDVIAVYVGQAVNIRQRLHKYGQTGAHLEGSRSFATSCQGDDGSVSGGSSTPRTWNGGGDAAKVAAEIGPRLFSEAFALGSSIAFRWAHTDSKVVAEQVESELLAVFDYAWNKGINGTRRSRDILAKLFMAWPTNNPSLCNHSVFSGRRGMICFGPNAVGIKVALRKPQESNKSVMGNMGNLCFLTTMQPQGPVNTRTTQGGSLKVPRCNVVTNNGLPCNAPSLGGHRRCPQHKGLRLRENSYPLRKPVEVVSAGRSCLSNTFLRRQTSPIIKTIKEHRNAVSAKEETSGERKRPPSLSFNTWMKVETERIHDSLEYAPLPVDSGMRR</sequence>
<dbReference type="KEGG" id="ppp:112280998"/>
<dbReference type="FunCoup" id="A0A2K1KMU3">
    <property type="interactions" value="414"/>
</dbReference>
<dbReference type="EnsemblPlants" id="Pp3c4_9790V3.1">
    <property type="protein sequence ID" value="Pp3c4_9790V3.1"/>
    <property type="gene ID" value="Pp3c4_9790"/>
</dbReference>
<accession>A0A2K1KMU3</accession>
<dbReference type="Gramene" id="Pp3c4_9790V3.1">
    <property type="protein sequence ID" value="Pp3c4_9790V3.1"/>
    <property type="gene ID" value="Pp3c4_9790"/>
</dbReference>
<dbReference type="RefSeq" id="XP_024372800.1">
    <property type="nucleotide sequence ID" value="XM_024517032.2"/>
</dbReference>
<dbReference type="PaxDb" id="3218-PP1S190_44V6.1"/>
<dbReference type="PANTHER" id="PTHR35133">
    <property type="entry name" value="PROTEIN EFFECTOR OF TRANSCRIPTION 2-RELATED"/>
    <property type="match status" value="1"/>
</dbReference>
<feature type="compositionally biased region" description="Low complexity" evidence="1">
    <location>
        <begin position="145"/>
        <end position="155"/>
    </location>
</feature>
<dbReference type="STRING" id="3218.A0A2K1KMU3"/>
<keyword evidence="4" id="KW-1185">Reference proteome</keyword>
<dbReference type="PANTHER" id="PTHR35133:SF1">
    <property type="entry name" value="PROTEIN EFFECTOR OF TRANSCRIPTION 2-RELATED"/>
    <property type="match status" value="1"/>
</dbReference>
<dbReference type="EnsemblPlants" id="Pp3c4_9790V3.4">
    <property type="protein sequence ID" value="Pp3c4_9790V3.4"/>
    <property type="gene ID" value="Pp3c4_9790"/>
</dbReference>
<evidence type="ECO:0000313" key="2">
    <source>
        <dbReference type="EMBL" id="PNR55098.1"/>
    </source>
</evidence>
<dbReference type="Gramene" id="Pp3c4_9790V3.5">
    <property type="protein sequence ID" value="Pp3c4_9790V3.5"/>
    <property type="gene ID" value="Pp3c4_9790"/>
</dbReference>
<evidence type="ECO:0008006" key="5">
    <source>
        <dbReference type="Google" id="ProtNLM"/>
    </source>
</evidence>
<name>A0A2K1KMU3_PHYPA</name>
<proteinExistence type="predicted"/>
<evidence type="ECO:0000313" key="3">
    <source>
        <dbReference type="EnsemblPlants" id="Pp3c4_9790V3.1"/>
    </source>
</evidence>
<dbReference type="Proteomes" id="UP000006727">
    <property type="component" value="Chromosome 4"/>
</dbReference>
<protein>
    <recommendedName>
        <fullName evidence="5">GIY-YIG domain-containing protein</fullName>
    </recommendedName>
</protein>
<feature type="compositionally biased region" description="Basic and acidic residues" evidence="1">
    <location>
        <begin position="384"/>
        <end position="399"/>
    </location>
</feature>
<dbReference type="EnsemblPlants" id="Pp3c4_9790V3.5">
    <property type="protein sequence ID" value="Pp3c4_9790V3.5"/>
    <property type="gene ID" value="Pp3c4_9790"/>
</dbReference>
<dbReference type="InterPro" id="IPR038909">
    <property type="entry name" value="Effector_transcript"/>
</dbReference>
<reference evidence="2 4" key="2">
    <citation type="journal article" date="2018" name="Plant J.">
        <title>The Physcomitrella patens chromosome-scale assembly reveals moss genome structure and evolution.</title>
        <authorList>
            <person name="Lang D."/>
            <person name="Ullrich K.K."/>
            <person name="Murat F."/>
            <person name="Fuchs J."/>
            <person name="Jenkins J."/>
            <person name="Haas F.B."/>
            <person name="Piednoel M."/>
            <person name="Gundlach H."/>
            <person name="Van Bel M."/>
            <person name="Meyberg R."/>
            <person name="Vives C."/>
            <person name="Morata J."/>
            <person name="Symeonidi A."/>
            <person name="Hiss M."/>
            <person name="Muchero W."/>
            <person name="Kamisugi Y."/>
            <person name="Saleh O."/>
            <person name="Blanc G."/>
            <person name="Decker E.L."/>
            <person name="van Gessel N."/>
            <person name="Grimwood J."/>
            <person name="Hayes R.D."/>
            <person name="Graham S.W."/>
            <person name="Gunter L.E."/>
            <person name="McDaniel S.F."/>
            <person name="Hoernstein S.N.W."/>
            <person name="Larsson A."/>
            <person name="Li F.W."/>
            <person name="Perroud P.F."/>
            <person name="Phillips J."/>
            <person name="Ranjan P."/>
            <person name="Rokshar D.S."/>
            <person name="Rothfels C.J."/>
            <person name="Schneider L."/>
            <person name="Shu S."/>
            <person name="Stevenson D.W."/>
            <person name="Thummler F."/>
            <person name="Tillich M."/>
            <person name="Villarreal Aguilar J.C."/>
            <person name="Widiez T."/>
            <person name="Wong G.K."/>
            <person name="Wymore A."/>
            <person name="Zhang Y."/>
            <person name="Zimmer A.D."/>
            <person name="Quatrano R.S."/>
            <person name="Mayer K.F.X."/>
            <person name="Goodstein D."/>
            <person name="Casacuberta J.M."/>
            <person name="Vandepoele K."/>
            <person name="Reski R."/>
            <person name="Cuming A.C."/>
            <person name="Tuskan G.A."/>
            <person name="Maumus F."/>
            <person name="Salse J."/>
            <person name="Schmutz J."/>
            <person name="Rensing S.A."/>
        </authorList>
    </citation>
    <scope>NUCLEOTIDE SEQUENCE [LARGE SCALE GENOMIC DNA]</scope>
    <source>
        <strain evidence="3 4">cv. Gransden 2004</strain>
    </source>
</reference>
<dbReference type="RefSeq" id="XP_024372799.1">
    <property type="nucleotide sequence ID" value="XM_024517031.2"/>
</dbReference>
<dbReference type="GO" id="GO:0006355">
    <property type="term" value="P:regulation of DNA-templated transcription"/>
    <property type="evidence" value="ECO:0007669"/>
    <property type="project" value="InterPro"/>
</dbReference>
<dbReference type="GO" id="GO:0003677">
    <property type="term" value="F:DNA binding"/>
    <property type="evidence" value="ECO:0007669"/>
    <property type="project" value="InterPro"/>
</dbReference>
<evidence type="ECO:0000313" key="4">
    <source>
        <dbReference type="Proteomes" id="UP000006727"/>
    </source>
</evidence>